<evidence type="ECO:0000259" key="2">
    <source>
        <dbReference type="Pfam" id="PF07732"/>
    </source>
</evidence>
<dbReference type="RefSeq" id="WP_270044049.1">
    <property type="nucleotide sequence ID" value="NZ_JAPDOD010000038.1"/>
</dbReference>
<proteinExistence type="predicted"/>
<keyword evidence="4" id="KW-1185">Reference proteome</keyword>
<gene>
    <name evidence="3" type="ORF">OM076_31300</name>
</gene>
<reference evidence="3" key="1">
    <citation type="submission" date="2022-10" db="EMBL/GenBank/DDBJ databases">
        <title>The WGS of Solirubrobacter ginsenosidimutans DSM 21036.</title>
        <authorList>
            <person name="Jiang Z."/>
        </authorList>
    </citation>
    <scope>NUCLEOTIDE SEQUENCE</scope>
    <source>
        <strain evidence="3">DSM 21036</strain>
    </source>
</reference>
<dbReference type="Gene3D" id="2.60.40.420">
    <property type="entry name" value="Cupredoxins - blue copper proteins"/>
    <property type="match status" value="1"/>
</dbReference>
<feature type="domain" description="Plastocyanin-like" evidence="2">
    <location>
        <begin position="74"/>
        <end position="161"/>
    </location>
</feature>
<dbReference type="EMBL" id="JAPDOD010000038">
    <property type="protein sequence ID" value="MDA0164797.1"/>
    <property type="molecule type" value="Genomic_DNA"/>
</dbReference>
<protein>
    <submittedName>
        <fullName evidence="3">Multicopper oxidase domain-containing protein</fullName>
    </submittedName>
</protein>
<dbReference type="Pfam" id="PF07732">
    <property type="entry name" value="Cu-oxidase_3"/>
    <property type="match status" value="1"/>
</dbReference>
<sequence length="319" mass="32826">MRTRAYTRVPLVLVLLTAATLAVGVTSASPANQTINLCATTGTVTLPGNLVVDIWGFVPKGVAANCSDVAGTATIPGPVLTVDQGDVVTLNVTNALPPGHTISVEAPGLSFDPGPTDAAVGSTVTRTFTAGAPGSYLYESVGGGERQTAMGLYGALIVRSATAGQAYGTAASAYDVEARLLLSAIDPAFNADPDGFDMRGYRATYWLINGKAHPDTDVIHAAPGQRVLLRYLNAGHDNTTMVLLGMDERVIARDAQVLGNPFDAHAETIPAGATEDTVATVPPGTSGLTHGFPLYNRQLQLGNGSPPSPGGMLTFIQSP</sequence>
<dbReference type="InterPro" id="IPR008972">
    <property type="entry name" value="Cupredoxin"/>
</dbReference>
<dbReference type="AlphaFoldDB" id="A0A9X3N0Y6"/>
<name>A0A9X3N0Y6_9ACTN</name>
<dbReference type="SUPFAM" id="SSF49503">
    <property type="entry name" value="Cupredoxins"/>
    <property type="match status" value="2"/>
</dbReference>
<dbReference type="InterPro" id="IPR011707">
    <property type="entry name" value="Cu-oxidase-like_N"/>
</dbReference>
<feature type="chain" id="PRO_5040956175" evidence="1">
    <location>
        <begin position="23"/>
        <end position="319"/>
    </location>
</feature>
<evidence type="ECO:0000256" key="1">
    <source>
        <dbReference type="SAM" id="SignalP"/>
    </source>
</evidence>
<dbReference type="Proteomes" id="UP001149140">
    <property type="component" value="Unassembled WGS sequence"/>
</dbReference>
<evidence type="ECO:0000313" key="3">
    <source>
        <dbReference type="EMBL" id="MDA0164797.1"/>
    </source>
</evidence>
<dbReference type="GO" id="GO:0005507">
    <property type="term" value="F:copper ion binding"/>
    <property type="evidence" value="ECO:0007669"/>
    <property type="project" value="InterPro"/>
</dbReference>
<accession>A0A9X3N0Y6</accession>
<feature type="signal peptide" evidence="1">
    <location>
        <begin position="1"/>
        <end position="22"/>
    </location>
</feature>
<evidence type="ECO:0000313" key="4">
    <source>
        <dbReference type="Proteomes" id="UP001149140"/>
    </source>
</evidence>
<organism evidence="3 4">
    <name type="scientific">Solirubrobacter ginsenosidimutans</name>
    <dbReference type="NCBI Taxonomy" id="490573"/>
    <lineage>
        <taxon>Bacteria</taxon>
        <taxon>Bacillati</taxon>
        <taxon>Actinomycetota</taxon>
        <taxon>Thermoleophilia</taxon>
        <taxon>Solirubrobacterales</taxon>
        <taxon>Solirubrobacteraceae</taxon>
        <taxon>Solirubrobacter</taxon>
    </lineage>
</organism>
<keyword evidence="1" id="KW-0732">Signal</keyword>
<comment type="caution">
    <text evidence="3">The sequence shown here is derived from an EMBL/GenBank/DDBJ whole genome shotgun (WGS) entry which is preliminary data.</text>
</comment>